<dbReference type="MEROPS" id="S45.003"/>
<evidence type="ECO:0000256" key="5">
    <source>
        <dbReference type="PIRSR" id="PIRSR001227-1"/>
    </source>
</evidence>
<dbReference type="Gene3D" id="2.30.120.10">
    <property type="match status" value="1"/>
</dbReference>
<name>C5BN82_TERTT</name>
<dbReference type="InterPro" id="IPR029055">
    <property type="entry name" value="Ntn_hydrolases_N"/>
</dbReference>
<dbReference type="Proteomes" id="UP000009080">
    <property type="component" value="Chromosome"/>
</dbReference>
<keyword evidence="9" id="KW-1185">Reference proteome</keyword>
<evidence type="ECO:0000256" key="4">
    <source>
        <dbReference type="ARBA" id="ARBA00038735"/>
    </source>
</evidence>
<dbReference type="OrthoDB" id="9760084at2"/>
<comment type="cofactor">
    <cofactor evidence="6">
        <name>Ca(2+)</name>
        <dbReference type="ChEBI" id="CHEBI:29108"/>
    </cofactor>
    <text evidence="6">Binds 1 Ca(2+) ion per dimer.</text>
</comment>
<dbReference type="Pfam" id="PF01804">
    <property type="entry name" value="Penicil_amidase"/>
    <property type="match status" value="1"/>
</dbReference>
<keyword evidence="7" id="KW-0812">Transmembrane</keyword>
<dbReference type="InterPro" id="IPR043146">
    <property type="entry name" value="Penicillin_amidase_N_B-knob"/>
</dbReference>
<dbReference type="InterPro" id="IPR002692">
    <property type="entry name" value="S45"/>
</dbReference>
<keyword evidence="7" id="KW-0472">Membrane</keyword>
<dbReference type="eggNOG" id="COG2366">
    <property type="taxonomic scope" value="Bacteria"/>
</dbReference>
<protein>
    <submittedName>
        <fullName evidence="8">Penicillin amidase</fullName>
    </submittedName>
</protein>
<dbReference type="CDD" id="cd03747">
    <property type="entry name" value="Ntn_PGA_like"/>
    <property type="match status" value="1"/>
</dbReference>
<dbReference type="PANTHER" id="PTHR34218:SF4">
    <property type="entry name" value="ACYL-HOMOSERINE LACTONE ACYLASE QUIP"/>
    <property type="match status" value="1"/>
</dbReference>
<evidence type="ECO:0000256" key="7">
    <source>
        <dbReference type="SAM" id="Phobius"/>
    </source>
</evidence>
<dbReference type="Gene3D" id="1.10.439.10">
    <property type="entry name" value="Penicillin Amidohydrolase, domain 1"/>
    <property type="match status" value="1"/>
</dbReference>
<dbReference type="EMBL" id="CP001614">
    <property type="protein sequence ID" value="ACR12803.1"/>
    <property type="molecule type" value="Genomic_DNA"/>
</dbReference>
<gene>
    <name evidence="8" type="ordered locus">TERTU_2862</name>
</gene>
<sequence>MNAIKVVYKKHPILILFIAFIVLPLVCTLTIFWSLALETLPGDDYAFLSPKVKADVSISRDRHGVAYIDAIWDEDAFFGVGYVHAQDRLWQLELIRRMSRGELSEVLGKSTLGLDLFVRTLGLSQAADSAWQSLNEDSKKALIKYTEGINAWQEQVTHLPIEFRLLGMKPTPWQPKDALCWMKMFGLGLAGNFQKDIRRFAVTQSLDIAKANNLLDIESPIKRLVTHSSMDFGLTELLIGMQELNSISEKWQLSGKNLGSNAWVIGPELTADAHAVLANDPHLSTQIPSQWYALQIHTRRLNVQGMSLVGLPFVMLGSNTNIAWGATNMMADTMDLYFERTSYDAGEKYLSSEGWKPFHEREEIISVRADFPHFLRTPLKPVKLKVRETERGPLISDLFHAFSMPVSLSWTGLQKGDTSFEAFLALQYAENWKQFSNAMKLHVSPAMNMLYIDSNQNIGYRAIGAVPLRRAEVGMFPTEGWLATNAWNGYIPFDEMPSAYNPESSIIVSANNKIVDDDFPYYISNDWAPRFRAQRIETLINNSLDTKGKIDRSDIKQLQLDTRDESARALKGLLEHVTFADDDMQKMADYIVAWDQVADIESVGATAYYTWVRHLKSRLLIDDFKSYWNERELRQQQREFLQELETAELVRLMEDESLDWCDDQSTVTVEACAETVESALRDAYVELKGLLGGDVENWAWGNAHTVEFEHMPFSSVKGLDLLFSRKAVRGGAPDAVNVSGFKFFTDQGYRQKVGATFRQIVSFGNNGGEQEYVIATGQSGNVFSEHYDDMLSSMAKGQFYVFHNKYVGACELRCVRILAGNNNL</sequence>
<dbReference type="STRING" id="377629.TERTU_2862"/>
<comment type="similarity">
    <text evidence="1">Belongs to the peptidase S45 family.</text>
</comment>
<keyword evidence="6" id="KW-0479">Metal-binding</keyword>
<comment type="subunit">
    <text evidence="4">Heterodimer of an alpha subunit and a beta subunit processed from the same precursor.</text>
</comment>
<feature type="binding site" evidence="6">
    <location>
        <position position="335"/>
    </location>
    <ligand>
        <name>Ca(2+)</name>
        <dbReference type="ChEBI" id="CHEBI:29108"/>
    </ligand>
</feature>
<evidence type="ECO:0000256" key="3">
    <source>
        <dbReference type="ARBA" id="ARBA00023145"/>
    </source>
</evidence>
<dbReference type="RefSeq" id="WP_015818915.1">
    <property type="nucleotide sequence ID" value="NC_012997.1"/>
</dbReference>
<proteinExistence type="inferred from homology"/>
<dbReference type="AlphaFoldDB" id="C5BN82"/>
<accession>C5BN82</accession>
<evidence type="ECO:0000256" key="6">
    <source>
        <dbReference type="PIRSR" id="PIRSR001227-2"/>
    </source>
</evidence>
<dbReference type="GO" id="GO:0046872">
    <property type="term" value="F:metal ion binding"/>
    <property type="evidence" value="ECO:0007669"/>
    <property type="project" value="UniProtKB-KW"/>
</dbReference>
<dbReference type="Gene3D" id="3.60.20.10">
    <property type="entry name" value="Glutamine Phosphoribosylpyrophosphate, subunit 1, domain 1"/>
    <property type="match status" value="1"/>
</dbReference>
<evidence type="ECO:0000256" key="2">
    <source>
        <dbReference type="ARBA" id="ARBA00022801"/>
    </source>
</evidence>
<evidence type="ECO:0000313" key="8">
    <source>
        <dbReference type="EMBL" id="ACR12803.1"/>
    </source>
</evidence>
<dbReference type="InterPro" id="IPR014395">
    <property type="entry name" value="Pen/GL7ACA/AHL_acylase"/>
</dbReference>
<reference evidence="8 9" key="1">
    <citation type="journal article" date="2009" name="PLoS ONE">
        <title>The complete genome of Teredinibacter turnerae T7901: an intracellular endosymbiont of marine wood-boring bivalves (shipworms).</title>
        <authorList>
            <person name="Yang J.C."/>
            <person name="Madupu R."/>
            <person name="Durkin A.S."/>
            <person name="Ekborg N.A."/>
            <person name="Pedamallu C.S."/>
            <person name="Hostetler J.B."/>
            <person name="Radune D."/>
            <person name="Toms B.S."/>
            <person name="Henrissat B."/>
            <person name="Coutinho P.M."/>
            <person name="Schwarz S."/>
            <person name="Field L."/>
            <person name="Trindade-Silva A.E."/>
            <person name="Soares C.A.G."/>
            <person name="Elshahawi S."/>
            <person name="Hanora A."/>
            <person name="Schmidt E.W."/>
            <person name="Haygood M.G."/>
            <person name="Posfai J."/>
            <person name="Benner J."/>
            <person name="Madinger C."/>
            <person name="Nove J."/>
            <person name="Anton B."/>
            <person name="Chaudhary K."/>
            <person name="Foster J."/>
            <person name="Holman A."/>
            <person name="Kumar S."/>
            <person name="Lessard P.A."/>
            <person name="Luyten Y.A."/>
            <person name="Slatko B."/>
            <person name="Wood N."/>
            <person name="Wu B."/>
            <person name="Teplitski M."/>
            <person name="Mougous J.D."/>
            <person name="Ward N."/>
            <person name="Eisen J.A."/>
            <person name="Badger J.H."/>
            <person name="Distel D.L."/>
        </authorList>
    </citation>
    <scope>NUCLEOTIDE SEQUENCE [LARGE SCALE GENOMIC DNA]</scope>
    <source>
        <strain evidence="9">ATCC 39867 / T7901</strain>
    </source>
</reference>
<keyword evidence="3" id="KW-0865">Zymogen</keyword>
<dbReference type="Gene3D" id="1.10.1400.10">
    <property type="match status" value="1"/>
</dbReference>
<feature type="transmembrane region" description="Helical" evidence="7">
    <location>
        <begin position="12"/>
        <end position="35"/>
    </location>
</feature>
<feature type="binding site" evidence="6">
    <location>
        <position position="332"/>
    </location>
    <ligand>
        <name>Ca(2+)</name>
        <dbReference type="ChEBI" id="CHEBI:29108"/>
    </ligand>
</feature>
<dbReference type="SUPFAM" id="SSF56235">
    <property type="entry name" value="N-terminal nucleophile aminohydrolases (Ntn hydrolases)"/>
    <property type="match status" value="1"/>
</dbReference>
<dbReference type="HOGENOM" id="CLU_011790_0_1_6"/>
<dbReference type="InterPro" id="IPR023343">
    <property type="entry name" value="Penicillin_amidase_dom1"/>
</dbReference>
<evidence type="ECO:0000256" key="1">
    <source>
        <dbReference type="ARBA" id="ARBA00006586"/>
    </source>
</evidence>
<keyword evidence="7" id="KW-1133">Transmembrane helix</keyword>
<evidence type="ECO:0000313" key="9">
    <source>
        <dbReference type="Proteomes" id="UP000009080"/>
    </source>
</evidence>
<dbReference type="GO" id="GO:0016811">
    <property type="term" value="F:hydrolase activity, acting on carbon-nitrogen (but not peptide) bonds, in linear amides"/>
    <property type="evidence" value="ECO:0007669"/>
    <property type="project" value="InterPro"/>
</dbReference>
<dbReference type="InterPro" id="IPR043147">
    <property type="entry name" value="Penicillin_amidase_A-knob"/>
</dbReference>
<dbReference type="KEGG" id="ttu:TERTU_2862"/>
<dbReference type="GO" id="GO:0017000">
    <property type="term" value="P:antibiotic biosynthetic process"/>
    <property type="evidence" value="ECO:0007669"/>
    <property type="project" value="InterPro"/>
</dbReference>
<dbReference type="PANTHER" id="PTHR34218">
    <property type="entry name" value="PEPTIDASE S45 PENICILLIN AMIDASE"/>
    <property type="match status" value="1"/>
</dbReference>
<keyword evidence="2" id="KW-0378">Hydrolase</keyword>
<dbReference type="PIRSF" id="PIRSF001227">
    <property type="entry name" value="Pen_acylase"/>
    <property type="match status" value="1"/>
</dbReference>
<organism evidence="8 9">
    <name type="scientific">Teredinibacter turnerae (strain ATCC 39867 / T7901)</name>
    <dbReference type="NCBI Taxonomy" id="377629"/>
    <lineage>
        <taxon>Bacteria</taxon>
        <taxon>Pseudomonadati</taxon>
        <taxon>Pseudomonadota</taxon>
        <taxon>Gammaproteobacteria</taxon>
        <taxon>Cellvibrionales</taxon>
        <taxon>Cellvibrionaceae</taxon>
        <taxon>Teredinibacter</taxon>
    </lineage>
</organism>
<keyword evidence="6" id="KW-0106">Calcium</keyword>
<feature type="active site" description="Nucleophile" evidence="5">
    <location>
        <position position="260"/>
    </location>
</feature>